<dbReference type="PATRIC" id="fig|1423726.3.peg.306"/>
<organism evidence="1 2">
    <name type="scientific">Loigolactobacillus bifermentans DSM 20003</name>
    <dbReference type="NCBI Taxonomy" id="1423726"/>
    <lineage>
        <taxon>Bacteria</taxon>
        <taxon>Bacillati</taxon>
        <taxon>Bacillota</taxon>
        <taxon>Bacilli</taxon>
        <taxon>Lactobacillales</taxon>
        <taxon>Lactobacillaceae</taxon>
        <taxon>Loigolactobacillus</taxon>
    </lineage>
</organism>
<name>A0A0R1H228_9LACO</name>
<sequence length="703" mass="80097">MADHSKVYTTKLDYLLDLPALAADYYFILVAQLNQDTYAEFYRLLDQWDTVAVVSVKRNKLVMAASLPQLPTDTGLVFTRLGLEPEERRTNGVFDNHLLSLLLNQQTASETLPALPTKTSSLLIVRNSWVWLGRDQLRRCYALQVTINWQNDLQLKVQTFTETNTPDLKKPRYVLDQKRQCLYQCRPQMKTPVFVKGSTTTQHHQVPFLAMDTLVKFENSKVGIATAILKRLNANAIAYLKQHVAFHASTVVAAAHLKLPEGKNIWQQLATQPLNIYTLPGDTYTQELATRIYQALQKSELIQAAQLQVVQGQAAIDGWNIQIVRDVRGKPQTDDYQLGDARQVIQHATVEAFGQYDPETRNLKWSPSKKDPAGDAGLIKLAQELLIKRDVYSGRLQAVSPELAKITQIYTFYSFEFLPEAEMPTVMLLKMTVDSQLQLHFSERLFNLAHLEAEDEDTILCKAVYDKIGKKTNAYAWENVACVVASGTQQVLIQRMDRVTMPSGARIYDDLKKSNLEQEWTREAFLAELNQMQAYVSTVDGSEAALAQLQAIIKALQPAFSLKTVDQALRKVGLGPRQKGMQRLNQLLEQHAPFTFRDTLQRHLPDSPLAGLVGIGLIQIENKWQYFVGANQSLKRNIPRALVLRCLQPLHDGPDVIEPWFEKLAQLMSVEFVHNGQYTVLPYPAKYLREHWLYQQRWRHTKN</sequence>
<dbReference type="Proteomes" id="UP000051461">
    <property type="component" value="Unassembled WGS sequence"/>
</dbReference>
<gene>
    <name evidence="1" type="ORF">FC07_GL000297</name>
</gene>
<evidence type="ECO:0000313" key="2">
    <source>
        <dbReference type="Proteomes" id="UP000051461"/>
    </source>
</evidence>
<keyword evidence="2" id="KW-1185">Reference proteome</keyword>
<comment type="caution">
    <text evidence="1">The sequence shown here is derived from an EMBL/GenBank/DDBJ whole genome shotgun (WGS) entry which is preliminary data.</text>
</comment>
<dbReference type="STRING" id="1423726.FC07_GL000297"/>
<dbReference type="RefSeq" id="WP_083483165.1">
    <property type="nucleotide sequence ID" value="NZ_AZDA01000011.1"/>
</dbReference>
<reference evidence="1 2" key="1">
    <citation type="journal article" date="2015" name="Genome Announc.">
        <title>Expanding the biotechnology potential of lactobacilli through comparative genomics of 213 strains and associated genera.</title>
        <authorList>
            <person name="Sun Z."/>
            <person name="Harris H.M."/>
            <person name="McCann A."/>
            <person name="Guo C."/>
            <person name="Argimon S."/>
            <person name="Zhang W."/>
            <person name="Yang X."/>
            <person name="Jeffery I.B."/>
            <person name="Cooney J.C."/>
            <person name="Kagawa T.F."/>
            <person name="Liu W."/>
            <person name="Song Y."/>
            <person name="Salvetti E."/>
            <person name="Wrobel A."/>
            <person name="Rasinkangas P."/>
            <person name="Parkhill J."/>
            <person name="Rea M.C."/>
            <person name="O'Sullivan O."/>
            <person name="Ritari J."/>
            <person name="Douillard F.P."/>
            <person name="Paul Ross R."/>
            <person name="Yang R."/>
            <person name="Briner A.E."/>
            <person name="Felis G.E."/>
            <person name="de Vos W.M."/>
            <person name="Barrangou R."/>
            <person name="Klaenhammer T.R."/>
            <person name="Caufield P.W."/>
            <person name="Cui Y."/>
            <person name="Zhang H."/>
            <person name="O'Toole P.W."/>
        </authorList>
    </citation>
    <scope>NUCLEOTIDE SEQUENCE [LARGE SCALE GENOMIC DNA]</scope>
    <source>
        <strain evidence="1 2">DSM 20003</strain>
    </source>
</reference>
<evidence type="ECO:0000313" key="1">
    <source>
        <dbReference type="EMBL" id="KRK40526.1"/>
    </source>
</evidence>
<proteinExistence type="predicted"/>
<dbReference type="OrthoDB" id="5826790at2"/>
<accession>A0A0R1H228</accession>
<dbReference type="AlphaFoldDB" id="A0A0R1H228"/>
<dbReference type="EMBL" id="AZDA01000011">
    <property type="protein sequence ID" value="KRK40526.1"/>
    <property type="molecule type" value="Genomic_DNA"/>
</dbReference>
<protein>
    <submittedName>
        <fullName evidence="1">Uncharacterized protein</fullName>
    </submittedName>
</protein>